<dbReference type="Proteomes" id="UP000828390">
    <property type="component" value="Unassembled WGS sequence"/>
</dbReference>
<dbReference type="AlphaFoldDB" id="A0A9D4DLW5"/>
<evidence type="ECO:0000313" key="2">
    <source>
        <dbReference type="EMBL" id="KAH3751626.1"/>
    </source>
</evidence>
<dbReference type="InterPro" id="IPR006202">
    <property type="entry name" value="Neur_chan_lig-bd"/>
</dbReference>
<comment type="caution">
    <text evidence="2">The sequence shown here is derived from an EMBL/GenBank/DDBJ whole genome shotgun (WGS) entry which is preliminary data.</text>
</comment>
<dbReference type="Pfam" id="PF02931">
    <property type="entry name" value="Neur_chan_LBD"/>
    <property type="match status" value="1"/>
</dbReference>
<keyword evidence="3" id="KW-1185">Reference proteome</keyword>
<proteinExistence type="predicted"/>
<name>A0A9D4DLW5_DREPO</name>
<evidence type="ECO:0000259" key="1">
    <source>
        <dbReference type="Pfam" id="PF02931"/>
    </source>
</evidence>
<dbReference type="SUPFAM" id="SSF63712">
    <property type="entry name" value="Nicotinic receptor ligand binding domain-like"/>
    <property type="match status" value="1"/>
</dbReference>
<sequence length="60" mass="7054">MRHLTALQRYFFSHYGLQVDVTFYPYDQQKCAIVVIGWGYTVEEVDLAFLSQAFNTDDLE</sequence>
<evidence type="ECO:0000313" key="3">
    <source>
        <dbReference type="Proteomes" id="UP000828390"/>
    </source>
</evidence>
<reference evidence="2" key="1">
    <citation type="journal article" date="2019" name="bioRxiv">
        <title>The Genome of the Zebra Mussel, Dreissena polymorpha: A Resource for Invasive Species Research.</title>
        <authorList>
            <person name="McCartney M.A."/>
            <person name="Auch B."/>
            <person name="Kono T."/>
            <person name="Mallez S."/>
            <person name="Zhang Y."/>
            <person name="Obille A."/>
            <person name="Becker A."/>
            <person name="Abrahante J.E."/>
            <person name="Garbe J."/>
            <person name="Badalamenti J.P."/>
            <person name="Herman A."/>
            <person name="Mangelson H."/>
            <person name="Liachko I."/>
            <person name="Sullivan S."/>
            <person name="Sone E.D."/>
            <person name="Koren S."/>
            <person name="Silverstein K.A.T."/>
            <person name="Beckman K.B."/>
            <person name="Gohl D.M."/>
        </authorList>
    </citation>
    <scope>NUCLEOTIDE SEQUENCE</scope>
    <source>
        <strain evidence="2">Duluth1</strain>
        <tissue evidence="2">Whole animal</tissue>
    </source>
</reference>
<dbReference type="GO" id="GO:0016020">
    <property type="term" value="C:membrane"/>
    <property type="evidence" value="ECO:0007669"/>
    <property type="project" value="InterPro"/>
</dbReference>
<protein>
    <recommendedName>
        <fullName evidence="1">Neurotransmitter-gated ion-channel ligand-binding domain-containing protein</fullName>
    </recommendedName>
</protein>
<accession>A0A9D4DLW5</accession>
<feature type="domain" description="Neurotransmitter-gated ion-channel ligand-binding" evidence="1">
    <location>
        <begin position="18"/>
        <end position="52"/>
    </location>
</feature>
<reference evidence="2" key="2">
    <citation type="submission" date="2020-11" db="EMBL/GenBank/DDBJ databases">
        <authorList>
            <person name="McCartney M.A."/>
            <person name="Auch B."/>
            <person name="Kono T."/>
            <person name="Mallez S."/>
            <person name="Becker A."/>
            <person name="Gohl D.M."/>
            <person name="Silverstein K.A.T."/>
            <person name="Koren S."/>
            <person name="Bechman K.B."/>
            <person name="Herman A."/>
            <person name="Abrahante J.E."/>
            <person name="Garbe J."/>
        </authorList>
    </citation>
    <scope>NUCLEOTIDE SEQUENCE</scope>
    <source>
        <strain evidence="2">Duluth1</strain>
        <tissue evidence="2">Whole animal</tissue>
    </source>
</reference>
<dbReference type="InterPro" id="IPR036734">
    <property type="entry name" value="Neur_chan_lig-bd_sf"/>
</dbReference>
<gene>
    <name evidence="2" type="ORF">DPMN_186194</name>
</gene>
<dbReference type="EMBL" id="JAIWYP010000010">
    <property type="protein sequence ID" value="KAH3751626.1"/>
    <property type="molecule type" value="Genomic_DNA"/>
</dbReference>
<dbReference type="GO" id="GO:0005230">
    <property type="term" value="F:extracellular ligand-gated monoatomic ion channel activity"/>
    <property type="evidence" value="ECO:0007669"/>
    <property type="project" value="InterPro"/>
</dbReference>
<organism evidence="2 3">
    <name type="scientific">Dreissena polymorpha</name>
    <name type="common">Zebra mussel</name>
    <name type="synonym">Mytilus polymorpha</name>
    <dbReference type="NCBI Taxonomy" id="45954"/>
    <lineage>
        <taxon>Eukaryota</taxon>
        <taxon>Metazoa</taxon>
        <taxon>Spiralia</taxon>
        <taxon>Lophotrochozoa</taxon>
        <taxon>Mollusca</taxon>
        <taxon>Bivalvia</taxon>
        <taxon>Autobranchia</taxon>
        <taxon>Heteroconchia</taxon>
        <taxon>Euheterodonta</taxon>
        <taxon>Imparidentia</taxon>
        <taxon>Neoheterodontei</taxon>
        <taxon>Myida</taxon>
        <taxon>Dreissenoidea</taxon>
        <taxon>Dreissenidae</taxon>
        <taxon>Dreissena</taxon>
    </lineage>
</organism>
<dbReference type="Gene3D" id="2.70.170.10">
    <property type="entry name" value="Neurotransmitter-gated ion-channel ligand-binding domain"/>
    <property type="match status" value="1"/>
</dbReference>